<dbReference type="InterPro" id="IPR001373">
    <property type="entry name" value="Cullin_N"/>
</dbReference>
<evidence type="ECO:0000259" key="7">
    <source>
        <dbReference type="PROSITE" id="PS50069"/>
    </source>
</evidence>
<dbReference type="Pfam" id="PF10557">
    <property type="entry name" value="Cullin_Nedd8"/>
    <property type="match status" value="1"/>
</dbReference>
<evidence type="ECO:0000256" key="1">
    <source>
        <dbReference type="ARBA" id="ARBA00006019"/>
    </source>
</evidence>
<evidence type="ECO:0000256" key="3">
    <source>
        <dbReference type="ARBA" id="ARBA00022843"/>
    </source>
</evidence>
<dbReference type="Gene3D" id="1.20.1310.10">
    <property type="entry name" value="Cullin Repeats"/>
    <property type="match status" value="4"/>
</dbReference>
<dbReference type="InterPro" id="IPR036388">
    <property type="entry name" value="WH-like_DNA-bd_sf"/>
</dbReference>
<dbReference type="SUPFAM" id="SSF74788">
    <property type="entry name" value="Cullin repeat-like"/>
    <property type="match status" value="1"/>
</dbReference>
<dbReference type="InterPro" id="IPR036317">
    <property type="entry name" value="Cullin_homology_sf"/>
</dbReference>
<evidence type="ECO:0000256" key="6">
    <source>
        <dbReference type="SAM" id="MobiDB-lite"/>
    </source>
</evidence>
<dbReference type="SMART" id="SM00182">
    <property type="entry name" value="CULLIN"/>
    <property type="match status" value="1"/>
</dbReference>
<dbReference type="Proteomes" id="UP000559027">
    <property type="component" value="Unassembled WGS sequence"/>
</dbReference>
<dbReference type="InterPro" id="IPR036390">
    <property type="entry name" value="WH_DNA-bd_sf"/>
</dbReference>
<keyword evidence="3" id="KW-0832">Ubl conjugation</keyword>
<evidence type="ECO:0000313" key="8">
    <source>
        <dbReference type="EMBL" id="KAF5364006.1"/>
    </source>
</evidence>
<name>A0A8H5GFG0_9AGAR</name>
<comment type="caution">
    <text evidence="8">The sequence shown here is derived from an EMBL/GenBank/DDBJ whole genome shotgun (WGS) entry which is preliminary data.</text>
</comment>
<dbReference type="GO" id="GO:0031625">
    <property type="term" value="F:ubiquitin protein ligase binding"/>
    <property type="evidence" value="ECO:0007669"/>
    <property type="project" value="InterPro"/>
</dbReference>
<dbReference type="EMBL" id="JAACJO010000001">
    <property type="protein sequence ID" value="KAF5364006.1"/>
    <property type="molecule type" value="Genomic_DNA"/>
</dbReference>
<dbReference type="InterPro" id="IPR016159">
    <property type="entry name" value="Cullin_repeat-like_dom_sf"/>
</dbReference>
<feature type="domain" description="Cullin family profile" evidence="7">
    <location>
        <begin position="457"/>
        <end position="705"/>
    </location>
</feature>
<evidence type="ECO:0000256" key="5">
    <source>
        <dbReference type="RuleBase" id="RU003829"/>
    </source>
</evidence>
<feature type="compositionally biased region" description="Polar residues" evidence="6">
    <location>
        <begin position="24"/>
        <end position="35"/>
    </location>
</feature>
<dbReference type="Pfam" id="PF00888">
    <property type="entry name" value="Cullin"/>
    <property type="match status" value="1"/>
</dbReference>
<dbReference type="SUPFAM" id="SSF75632">
    <property type="entry name" value="Cullin homology domain"/>
    <property type="match status" value="1"/>
</dbReference>
<evidence type="ECO:0000256" key="4">
    <source>
        <dbReference type="PROSITE-ProRule" id="PRU00330"/>
    </source>
</evidence>
<dbReference type="FunFam" id="1.10.10.10:FF:000014">
    <property type="entry name" value="Cullin 1"/>
    <property type="match status" value="1"/>
</dbReference>
<protein>
    <recommendedName>
        <fullName evidence="7">Cullin family profile domain-containing protein</fullName>
    </recommendedName>
</protein>
<organism evidence="8 9">
    <name type="scientific">Leucocoprinus leucothites</name>
    <dbReference type="NCBI Taxonomy" id="201217"/>
    <lineage>
        <taxon>Eukaryota</taxon>
        <taxon>Fungi</taxon>
        <taxon>Dikarya</taxon>
        <taxon>Basidiomycota</taxon>
        <taxon>Agaricomycotina</taxon>
        <taxon>Agaricomycetes</taxon>
        <taxon>Agaricomycetidae</taxon>
        <taxon>Agaricales</taxon>
        <taxon>Agaricineae</taxon>
        <taxon>Agaricaceae</taxon>
        <taxon>Leucocoprinus</taxon>
    </lineage>
</organism>
<dbReference type="SMART" id="SM00884">
    <property type="entry name" value="Cullin_Nedd8"/>
    <property type="match status" value="1"/>
</dbReference>
<dbReference type="Gene3D" id="3.30.230.130">
    <property type="entry name" value="Cullin, Chain C, Domain 2"/>
    <property type="match status" value="1"/>
</dbReference>
<feature type="region of interest" description="Disordered" evidence="6">
    <location>
        <begin position="24"/>
        <end position="68"/>
    </location>
</feature>
<dbReference type="InterPro" id="IPR019559">
    <property type="entry name" value="Cullin_neddylation_domain"/>
</dbReference>
<evidence type="ECO:0000256" key="2">
    <source>
        <dbReference type="ARBA" id="ARBA00022499"/>
    </source>
</evidence>
<dbReference type="InterPro" id="IPR016158">
    <property type="entry name" value="Cullin_homology"/>
</dbReference>
<accession>A0A8H5GFG0</accession>
<gene>
    <name evidence="8" type="ORF">D9756_000828</name>
</gene>
<dbReference type="GO" id="GO:0006511">
    <property type="term" value="P:ubiquitin-dependent protein catabolic process"/>
    <property type="evidence" value="ECO:0007669"/>
    <property type="project" value="InterPro"/>
</dbReference>
<dbReference type="Gene3D" id="1.10.10.10">
    <property type="entry name" value="Winged helix-like DNA-binding domain superfamily/Winged helix DNA-binding domain"/>
    <property type="match status" value="1"/>
</dbReference>
<dbReference type="SUPFAM" id="SSF46785">
    <property type="entry name" value="Winged helix' DNA-binding domain"/>
    <property type="match status" value="1"/>
</dbReference>
<dbReference type="PROSITE" id="PS50069">
    <property type="entry name" value="CULLIN_2"/>
    <property type="match status" value="1"/>
</dbReference>
<dbReference type="InterPro" id="IPR059120">
    <property type="entry name" value="Cullin-like_AB"/>
</dbReference>
<sequence length="834" mass="94657">MASISILLTLPRTSKGLTELKDTISQAHTNDTGSASPRRKVPRLDTDSDSASASRSQTAATANFASGTSKSGPLTLHLAGGDLFNKPVSGDKEFALLRHCIRIILKPDQDVLMPTTNHSIYCACRTVVSIAKRGEGLYDVLQMELEKCVNTLVGTCTRGDKEPIDWITYFVTTCAWFETRINLLVSLLTYLDQEYVVSNSDLKPIRTTAYAAFGESIFGNPRIIESLQKGLKEWAESERNSKAPHPHRDAIPRLINQLITHGQYDKFEQYYVSLTHEYYTAESERLAIEQQKNPQVFFQHVQARISEEMERSHAVLPVGSWGLLRATTEKALWDDRLEWLATETIGPYMEAGDTNSLEVMYDLFGRVDGLKTMCAAFRKYIITSVVNIVKDIENDDDMVDRLLKLRHLANSTIDQAFSKASTSALNSMSSPRKHPDQTFVYALTDAFTIGFKARRNKPAEMIAKYLDKAMRRGQGESSDAEFDTILNNALELYRFSEDKDVFRTFYHRSLAKRLLLGKSASNDFEISMLKKMKEKYDPEFGMGEDMFKDLALSKENMEDYHSKLGDNDSGRKLNVMVLQRSAWPFRGNDTIPDEDSENKNESKIKTKGNYAKDVFLPPDAKQLNRFEAYYKGRHASRILDWNHGLGSATLKARFSTSVKELSVSLYQAVVLLLFNQSPELAFQDIKAQTMMRSDAELRRTLQSLACGKKKVLKKIPLGRDVDDDDVFRFNTEFTDPRPKVHINSIQAKVSPEESKKTNAAIEGDRKMYLDAAIVRIMKANKTMMYEKLKTATIDAVKNHFVPQVDVIKQRVDALVETEYLERDKTERNKFHYVA</sequence>
<comment type="similarity">
    <text evidence="1 4 5">Belongs to the cullin family.</text>
</comment>
<reference evidence="8 9" key="1">
    <citation type="journal article" date="2020" name="ISME J.">
        <title>Uncovering the hidden diversity of litter-decomposition mechanisms in mushroom-forming fungi.</title>
        <authorList>
            <person name="Floudas D."/>
            <person name="Bentzer J."/>
            <person name="Ahren D."/>
            <person name="Johansson T."/>
            <person name="Persson P."/>
            <person name="Tunlid A."/>
        </authorList>
    </citation>
    <scope>NUCLEOTIDE SEQUENCE [LARGE SCALE GENOMIC DNA]</scope>
    <source>
        <strain evidence="8 9">CBS 146.42</strain>
    </source>
</reference>
<feature type="compositionally biased region" description="Low complexity" evidence="6">
    <location>
        <begin position="49"/>
        <end position="62"/>
    </location>
</feature>
<dbReference type="AlphaFoldDB" id="A0A8H5GFG0"/>
<dbReference type="InterPro" id="IPR045093">
    <property type="entry name" value="Cullin"/>
</dbReference>
<dbReference type="Pfam" id="PF26557">
    <property type="entry name" value="Cullin_AB"/>
    <property type="match status" value="1"/>
</dbReference>
<proteinExistence type="inferred from homology"/>
<keyword evidence="9" id="KW-1185">Reference proteome</keyword>
<keyword evidence="2" id="KW-1017">Isopeptide bond</keyword>
<evidence type="ECO:0000313" key="9">
    <source>
        <dbReference type="Proteomes" id="UP000559027"/>
    </source>
</evidence>
<dbReference type="PANTHER" id="PTHR11932">
    <property type="entry name" value="CULLIN"/>
    <property type="match status" value="1"/>
</dbReference>
<dbReference type="OrthoDB" id="27073at2759"/>